<organism evidence="5 6">
    <name type="scientific">Paraglomus brasilianum</name>
    <dbReference type="NCBI Taxonomy" id="144538"/>
    <lineage>
        <taxon>Eukaryota</taxon>
        <taxon>Fungi</taxon>
        <taxon>Fungi incertae sedis</taxon>
        <taxon>Mucoromycota</taxon>
        <taxon>Glomeromycotina</taxon>
        <taxon>Glomeromycetes</taxon>
        <taxon>Paraglomerales</taxon>
        <taxon>Paraglomeraceae</taxon>
        <taxon>Paraglomus</taxon>
    </lineage>
</organism>
<keyword evidence="3" id="KW-0539">Nucleus</keyword>
<evidence type="ECO:0000256" key="2">
    <source>
        <dbReference type="ARBA" id="ARBA00023163"/>
    </source>
</evidence>
<dbReference type="PROSITE" id="PS50118">
    <property type="entry name" value="HMG_BOX_2"/>
    <property type="match status" value="1"/>
</dbReference>
<feature type="domain" description="HMG box" evidence="4">
    <location>
        <begin position="19"/>
        <end position="87"/>
    </location>
</feature>
<dbReference type="PANTHER" id="PTHR10270">
    <property type="entry name" value="SOX TRANSCRIPTION FACTOR"/>
    <property type="match status" value="1"/>
</dbReference>
<dbReference type="GO" id="GO:0000978">
    <property type="term" value="F:RNA polymerase II cis-regulatory region sequence-specific DNA binding"/>
    <property type="evidence" value="ECO:0007669"/>
    <property type="project" value="TreeGrafter"/>
</dbReference>
<dbReference type="Gene3D" id="1.10.30.10">
    <property type="entry name" value="High mobility group box domain"/>
    <property type="match status" value="1"/>
</dbReference>
<dbReference type="InterPro" id="IPR036910">
    <property type="entry name" value="HMG_box_dom_sf"/>
</dbReference>
<gene>
    <name evidence="5" type="ORF">PBRASI_LOCUS2932</name>
</gene>
<dbReference type="Proteomes" id="UP000789739">
    <property type="component" value="Unassembled WGS sequence"/>
</dbReference>
<evidence type="ECO:0000313" key="5">
    <source>
        <dbReference type="EMBL" id="CAG8507442.1"/>
    </source>
</evidence>
<dbReference type="GO" id="GO:0030154">
    <property type="term" value="P:cell differentiation"/>
    <property type="evidence" value="ECO:0007669"/>
    <property type="project" value="TreeGrafter"/>
</dbReference>
<dbReference type="InterPro" id="IPR050140">
    <property type="entry name" value="SRY-related_HMG-box_TF-like"/>
</dbReference>
<keyword evidence="1 3" id="KW-0238">DNA-binding</keyword>
<evidence type="ECO:0000313" key="6">
    <source>
        <dbReference type="Proteomes" id="UP000789739"/>
    </source>
</evidence>
<dbReference type="GO" id="GO:0001228">
    <property type="term" value="F:DNA-binding transcription activator activity, RNA polymerase II-specific"/>
    <property type="evidence" value="ECO:0007669"/>
    <property type="project" value="TreeGrafter"/>
</dbReference>
<proteinExistence type="predicted"/>
<dbReference type="SUPFAM" id="SSF47095">
    <property type="entry name" value="HMG-box"/>
    <property type="match status" value="1"/>
</dbReference>
<dbReference type="Pfam" id="PF00505">
    <property type="entry name" value="HMG_box"/>
    <property type="match status" value="1"/>
</dbReference>
<dbReference type="AlphaFoldDB" id="A0A9N9F3J7"/>
<dbReference type="GO" id="GO:0005634">
    <property type="term" value="C:nucleus"/>
    <property type="evidence" value="ECO:0007669"/>
    <property type="project" value="UniProtKB-UniRule"/>
</dbReference>
<evidence type="ECO:0000256" key="1">
    <source>
        <dbReference type="ARBA" id="ARBA00023125"/>
    </source>
</evidence>
<sequence length="219" mass="25010">MPSSPARRREARRLRRITPPRPLNAFFLFRRDVQRSLSASQPAITQQLISQYASQKWRMLPDNERKRYHRTAEVAAELHKQMYPDYIYSPKRQNNGGGFRVRFDNGIFSWNSSVKDKGRDNKNAIVSHFFASEPNSFDSTKFIGNFIQIDSTDEKISPTMISQSNNIISPPTIHYPSANSLVTLPSINTIGNQQPFSQLLTPLEPTITFTFTCKIAASL</sequence>
<name>A0A9N9F3J7_9GLOM</name>
<keyword evidence="2" id="KW-0804">Transcription</keyword>
<comment type="caution">
    <text evidence="5">The sequence shown here is derived from an EMBL/GenBank/DDBJ whole genome shotgun (WGS) entry which is preliminary data.</text>
</comment>
<dbReference type="CDD" id="cd01389">
    <property type="entry name" value="HMG-box_ROX1-like"/>
    <property type="match status" value="1"/>
</dbReference>
<feature type="DNA-binding region" description="HMG box" evidence="3">
    <location>
        <begin position="19"/>
        <end position="87"/>
    </location>
</feature>
<reference evidence="5" key="1">
    <citation type="submission" date="2021-06" db="EMBL/GenBank/DDBJ databases">
        <authorList>
            <person name="Kallberg Y."/>
            <person name="Tangrot J."/>
            <person name="Rosling A."/>
        </authorList>
    </citation>
    <scope>NUCLEOTIDE SEQUENCE</scope>
    <source>
        <strain evidence="5">BR232B</strain>
    </source>
</reference>
<dbReference type="SMART" id="SM00398">
    <property type="entry name" value="HMG"/>
    <property type="match status" value="1"/>
</dbReference>
<dbReference type="EMBL" id="CAJVPI010000246">
    <property type="protein sequence ID" value="CAG8507442.1"/>
    <property type="molecule type" value="Genomic_DNA"/>
</dbReference>
<keyword evidence="6" id="KW-1185">Reference proteome</keyword>
<evidence type="ECO:0000259" key="4">
    <source>
        <dbReference type="PROSITE" id="PS50118"/>
    </source>
</evidence>
<dbReference type="OrthoDB" id="2346615at2759"/>
<accession>A0A9N9F3J7</accession>
<protein>
    <submittedName>
        <fullName evidence="5">9708_t:CDS:1</fullName>
    </submittedName>
</protein>
<evidence type="ECO:0000256" key="3">
    <source>
        <dbReference type="PROSITE-ProRule" id="PRU00267"/>
    </source>
</evidence>
<dbReference type="InterPro" id="IPR009071">
    <property type="entry name" value="HMG_box_dom"/>
</dbReference>
<dbReference type="PANTHER" id="PTHR10270:SF161">
    <property type="entry name" value="SEX-DETERMINING REGION Y PROTEIN"/>
    <property type="match status" value="1"/>
</dbReference>